<name>B9XKS2_PEDPL</name>
<reference evidence="5 6" key="1">
    <citation type="journal article" date="2011" name="J. Bacteriol.">
        <title>Genome sequence of 'Pedosphaera parvula' Ellin514, an aerobic Verrucomicrobial isolate from pasture soil.</title>
        <authorList>
            <person name="Kant R."/>
            <person name="van Passel M.W."/>
            <person name="Sangwan P."/>
            <person name="Palva A."/>
            <person name="Lucas S."/>
            <person name="Copeland A."/>
            <person name="Lapidus A."/>
            <person name="Glavina Del Rio T."/>
            <person name="Dalin E."/>
            <person name="Tice H."/>
            <person name="Bruce D."/>
            <person name="Goodwin L."/>
            <person name="Pitluck S."/>
            <person name="Chertkov O."/>
            <person name="Larimer F.W."/>
            <person name="Land M.L."/>
            <person name="Hauser L."/>
            <person name="Brettin T.S."/>
            <person name="Detter J.C."/>
            <person name="Han S."/>
            <person name="de Vos W.M."/>
            <person name="Janssen P.H."/>
            <person name="Smidt H."/>
        </authorList>
    </citation>
    <scope>NUCLEOTIDE SEQUENCE [LARGE SCALE GENOMIC DNA]</scope>
    <source>
        <strain evidence="5 6">Ellin514</strain>
    </source>
</reference>
<evidence type="ECO:0000313" key="5">
    <source>
        <dbReference type="EMBL" id="EEF59565.1"/>
    </source>
</evidence>
<dbReference type="InterPro" id="IPR006439">
    <property type="entry name" value="HAD-SF_hydro_IA"/>
</dbReference>
<dbReference type="CDD" id="cd07505">
    <property type="entry name" value="HAD_BPGM-like"/>
    <property type="match status" value="1"/>
</dbReference>
<dbReference type="InterPro" id="IPR051600">
    <property type="entry name" value="Beta-PGM-like"/>
</dbReference>
<dbReference type="Pfam" id="PF13419">
    <property type="entry name" value="HAD_2"/>
    <property type="match status" value="1"/>
</dbReference>
<dbReference type="SFLD" id="SFLDG01129">
    <property type="entry name" value="C1.5:_HAD__Beta-PGM__Phosphata"/>
    <property type="match status" value="1"/>
</dbReference>
<comment type="similarity">
    <text evidence="2">Belongs to the HAD-like hydrolase superfamily. CbbY/CbbZ/Gph/YieH family.</text>
</comment>
<keyword evidence="5" id="KW-0378">Hydrolase</keyword>
<dbReference type="OrthoDB" id="9797743at2"/>
<dbReference type="InterPro" id="IPR023198">
    <property type="entry name" value="PGP-like_dom2"/>
</dbReference>
<evidence type="ECO:0000313" key="6">
    <source>
        <dbReference type="Proteomes" id="UP000003688"/>
    </source>
</evidence>
<dbReference type="PANTHER" id="PTHR46193:SF9">
    <property type="entry name" value="HALOACID DEHALOGENASE-LIKE HYDROLASE DOMAIN-CONTAINING PROTEIN SGPP"/>
    <property type="match status" value="1"/>
</dbReference>
<dbReference type="SFLD" id="SFLDS00003">
    <property type="entry name" value="Haloacid_Dehalogenase"/>
    <property type="match status" value="1"/>
</dbReference>
<dbReference type="NCBIfam" id="TIGR01509">
    <property type="entry name" value="HAD-SF-IA-v3"/>
    <property type="match status" value="1"/>
</dbReference>
<comment type="caution">
    <text evidence="5">The sequence shown here is derived from an EMBL/GenBank/DDBJ whole genome shotgun (WGS) entry which is preliminary data.</text>
</comment>
<dbReference type="GO" id="GO:0016787">
    <property type="term" value="F:hydrolase activity"/>
    <property type="evidence" value="ECO:0007669"/>
    <property type="project" value="UniProtKB-KW"/>
</dbReference>
<keyword evidence="6" id="KW-1185">Reference proteome</keyword>
<dbReference type="NCBIfam" id="TIGR01549">
    <property type="entry name" value="HAD-SF-IA-v1"/>
    <property type="match status" value="1"/>
</dbReference>
<dbReference type="SUPFAM" id="SSF56784">
    <property type="entry name" value="HAD-like"/>
    <property type="match status" value="1"/>
</dbReference>
<sequence length="207" mass="23439">MKIKAVLFDLDGVLVDATEWHYEALNRALGLFGYNIARYEHLTTYNGLPTRKKLEMLSVEKGFPRGLHTLVNKIKQKYTREEILRSCTPVFEKEFMVHQLKRDGYKLAVCSNSIRESVELMLRGSGIFDLFDFVLSNEDVTHAKPDPEIYLAAFQKLGVKAEEVIIVEDAPHGIEAAKRSGAQVCQVSGFTEVDYDRVKRALEGARG</sequence>
<dbReference type="Gene3D" id="3.40.50.1000">
    <property type="entry name" value="HAD superfamily/HAD-like"/>
    <property type="match status" value="1"/>
</dbReference>
<evidence type="ECO:0000256" key="3">
    <source>
        <dbReference type="ARBA" id="ARBA00022723"/>
    </source>
</evidence>
<keyword evidence="3" id="KW-0479">Metal-binding</keyword>
<dbReference type="SFLD" id="SFLDG01135">
    <property type="entry name" value="C1.5.6:_HAD__Beta-PGM__Phospha"/>
    <property type="match status" value="1"/>
</dbReference>
<dbReference type="Proteomes" id="UP000003688">
    <property type="component" value="Unassembled WGS sequence"/>
</dbReference>
<dbReference type="PRINTS" id="PR00413">
    <property type="entry name" value="HADHALOGNASE"/>
</dbReference>
<dbReference type="AlphaFoldDB" id="B9XKS2"/>
<protein>
    <submittedName>
        <fullName evidence="5">HAD-superfamily hydrolase, subfamily IA, variant 3</fullName>
    </submittedName>
</protein>
<dbReference type="InterPro" id="IPR041492">
    <property type="entry name" value="HAD_2"/>
</dbReference>
<dbReference type="RefSeq" id="WP_007416408.1">
    <property type="nucleotide sequence ID" value="NZ_ABOX02000026.1"/>
</dbReference>
<keyword evidence="4" id="KW-0460">Magnesium</keyword>
<dbReference type="InterPro" id="IPR023214">
    <property type="entry name" value="HAD_sf"/>
</dbReference>
<dbReference type="STRING" id="320771.Cflav_PD2472"/>
<dbReference type="GO" id="GO:0046872">
    <property type="term" value="F:metal ion binding"/>
    <property type="evidence" value="ECO:0007669"/>
    <property type="project" value="UniProtKB-KW"/>
</dbReference>
<comment type="cofactor">
    <cofactor evidence="1">
        <name>Mg(2+)</name>
        <dbReference type="ChEBI" id="CHEBI:18420"/>
    </cofactor>
</comment>
<gene>
    <name evidence="5" type="ORF">Cflav_PD2472</name>
</gene>
<organism evidence="5 6">
    <name type="scientific">Pedosphaera parvula (strain Ellin514)</name>
    <dbReference type="NCBI Taxonomy" id="320771"/>
    <lineage>
        <taxon>Bacteria</taxon>
        <taxon>Pseudomonadati</taxon>
        <taxon>Verrucomicrobiota</taxon>
        <taxon>Pedosphaerae</taxon>
        <taxon>Pedosphaerales</taxon>
        <taxon>Pedosphaeraceae</taxon>
        <taxon>Pedosphaera</taxon>
    </lineage>
</organism>
<dbReference type="PANTHER" id="PTHR46193">
    <property type="entry name" value="6-PHOSPHOGLUCONATE PHOSPHATASE"/>
    <property type="match status" value="1"/>
</dbReference>
<accession>B9XKS2</accession>
<dbReference type="InterPro" id="IPR036412">
    <property type="entry name" value="HAD-like_sf"/>
</dbReference>
<evidence type="ECO:0000256" key="1">
    <source>
        <dbReference type="ARBA" id="ARBA00001946"/>
    </source>
</evidence>
<evidence type="ECO:0000256" key="4">
    <source>
        <dbReference type="ARBA" id="ARBA00022842"/>
    </source>
</evidence>
<evidence type="ECO:0000256" key="2">
    <source>
        <dbReference type="ARBA" id="ARBA00006171"/>
    </source>
</evidence>
<proteinExistence type="inferred from homology"/>
<dbReference type="EMBL" id="ABOX02000026">
    <property type="protein sequence ID" value="EEF59565.1"/>
    <property type="molecule type" value="Genomic_DNA"/>
</dbReference>
<dbReference type="Gene3D" id="1.10.150.240">
    <property type="entry name" value="Putative phosphatase, domain 2"/>
    <property type="match status" value="1"/>
</dbReference>